<evidence type="ECO:0000256" key="1">
    <source>
        <dbReference type="SAM" id="MobiDB-lite"/>
    </source>
</evidence>
<evidence type="ECO:0000313" key="2">
    <source>
        <dbReference type="EMBL" id="GMN74530.1"/>
    </source>
</evidence>
<dbReference type="EMBL" id="BTGU01018689">
    <property type="protein sequence ID" value="GMN74530.1"/>
    <property type="molecule type" value="Genomic_DNA"/>
</dbReference>
<gene>
    <name evidence="2" type="ORF">TIFTF001_055815</name>
</gene>
<reference evidence="2" key="1">
    <citation type="submission" date="2023-07" db="EMBL/GenBank/DDBJ databases">
        <title>draft genome sequence of fig (Ficus carica).</title>
        <authorList>
            <person name="Takahashi T."/>
            <person name="Nishimura K."/>
        </authorList>
    </citation>
    <scope>NUCLEOTIDE SEQUENCE</scope>
</reference>
<feature type="region of interest" description="Disordered" evidence="1">
    <location>
        <begin position="70"/>
        <end position="104"/>
    </location>
</feature>
<feature type="region of interest" description="Disordered" evidence="1">
    <location>
        <begin position="23"/>
        <end position="48"/>
    </location>
</feature>
<protein>
    <submittedName>
        <fullName evidence="2">Uncharacterized protein</fullName>
    </submittedName>
</protein>
<dbReference type="Proteomes" id="UP001187192">
    <property type="component" value="Unassembled WGS sequence"/>
</dbReference>
<keyword evidence="3" id="KW-1185">Reference proteome</keyword>
<name>A0AA88EJ86_FICCA</name>
<evidence type="ECO:0000313" key="3">
    <source>
        <dbReference type="Proteomes" id="UP001187192"/>
    </source>
</evidence>
<sequence length="104" mass="11096">MICGGSQLGSRNLSVTEAHHCEIGAQPQPRTAAVNSKSAARSLEPDAPRCIADTNSEPVALPHTAVVNSETTTIDPPGRALPHPSLHREPRPHSHFDLRLSLLV</sequence>
<comment type="caution">
    <text evidence="2">The sequence shown here is derived from an EMBL/GenBank/DDBJ whole genome shotgun (WGS) entry which is preliminary data.</text>
</comment>
<feature type="compositionally biased region" description="Basic and acidic residues" evidence="1">
    <location>
        <begin position="86"/>
        <end position="98"/>
    </location>
</feature>
<dbReference type="AlphaFoldDB" id="A0AA88EJ86"/>
<proteinExistence type="predicted"/>
<accession>A0AA88EJ86</accession>
<organism evidence="2 3">
    <name type="scientific">Ficus carica</name>
    <name type="common">Common fig</name>
    <dbReference type="NCBI Taxonomy" id="3494"/>
    <lineage>
        <taxon>Eukaryota</taxon>
        <taxon>Viridiplantae</taxon>
        <taxon>Streptophyta</taxon>
        <taxon>Embryophyta</taxon>
        <taxon>Tracheophyta</taxon>
        <taxon>Spermatophyta</taxon>
        <taxon>Magnoliopsida</taxon>
        <taxon>eudicotyledons</taxon>
        <taxon>Gunneridae</taxon>
        <taxon>Pentapetalae</taxon>
        <taxon>rosids</taxon>
        <taxon>fabids</taxon>
        <taxon>Rosales</taxon>
        <taxon>Moraceae</taxon>
        <taxon>Ficeae</taxon>
        <taxon>Ficus</taxon>
    </lineage>
</organism>